<protein>
    <recommendedName>
        <fullName evidence="6">NAD(P)-binding protein</fullName>
    </recommendedName>
</protein>
<dbReference type="AlphaFoldDB" id="A0AA40DCD8"/>
<gene>
    <name evidence="4" type="ORF">QBC41DRAFT_390752</name>
</gene>
<comment type="similarity">
    <text evidence="1">Belongs to the short-chain dehydrogenases/reductases (SDR) family.</text>
</comment>
<dbReference type="PANTHER" id="PTHR44229">
    <property type="entry name" value="15-HYDROXYPROSTAGLANDIN DEHYDROGENASE [NAD(+)]"/>
    <property type="match status" value="1"/>
</dbReference>
<sequence length="302" mass="31526">MPNIIITGATSGIGLAITRYFASSSSSSSSPTTTPTKIALLDINPSLGPSLAASLSAEHPNTEFIFKRCDVASWEDQSAIFQSLYQNEFAGVIDIVVANAGVSEGGYTSLVEQDDNTTTTTTTGGPPKRPDVRVLEVNLVGVVYSVKLGIYYMDHQTPASPSEGDAAAAASRTGRGLIICTASNAGLYALPTAPLYAASKFGVVGLVRSTAGLVEEKGIRICALAPAVLETNIAPKELYAGMVITPMATLIKAVDGFVKGGREVNGQVVEVHGDNTTVREAHAFVDADTERNLGRFKGLGWA</sequence>
<evidence type="ECO:0008006" key="6">
    <source>
        <dbReference type="Google" id="ProtNLM"/>
    </source>
</evidence>
<dbReference type="PRINTS" id="PR00081">
    <property type="entry name" value="GDHRDH"/>
</dbReference>
<reference evidence="4" key="1">
    <citation type="submission" date="2023-06" db="EMBL/GenBank/DDBJ databases">
        <title>Genome-scale phylogeny and comparative genomics of the fungal order Sordariales.</title>
        <authorList>
            <consortium name="Lawrence Berkeley National Laboratory"/>
            <person name="Hensen N."/>
            <person name="Bonometti L."/>
            <person name="Westerberg I."/>
            <person name="Brannstrom I.O."/>
            <person name="Guillou S."/>
            <person name="Cros-Aarteil S."/>
            <person name="Calhoun S."/>
            <person name="Haridas S."/>
            <person name="Kuo A."/>
            <person name="Mondo S."/>
            <person name="Pangilinan J."/>
            <person name="Riley R."/>
            <person name="Labutti K."/>
            <person name="Andreopoulos B."/>
            <person name="Lipzen A."/>
            <person name="Chen C."/>
            <person name="Yanf M."/>
            <person name="Daum C."/>
            <person name="Ng V."/>
            <person name="Clum A."/>
            <person name="Steindorff A."/>
            <person name="Ohm R."/>
            <person name="Martin F."/>
            <person name="Silar P."/>
            <person name="Natvig D."/>
            <person name="Lalanne C."/>
            <person name="Gautier V."/>
            <person name="Ament-Velasquez S.L."/>
            <person name="Kruys A."/>
            <person name="Hutchinson M.I."/>
            <person name="Powell A.J."/>
            <person name="Barry K."/>
            <person name="Miller A.N."/>
            <person name="Grigoriev I.V."/>
            <person name="Debuchy R."/>
            <person name="Gladieux P."/>
            <person name="Thoren M.H."/>
            <person name="Johannesson H."/>
        </authorList>
    </citation>
    <scope>NUCLEOTIDE SEQUENCE</scope>
    <source>
        <strain evidence="4">CBS 307.81</strain>
    </source>
</reference>
<dbReference type="InterPro" id="IPR020904">
    <property type="entry name" value="Sc_DH/Rdtase_CS"/>
</dbReference>
<dbReference type="InterPro" id="IPR036291">
    <property type="entry name" value="NAD(P)-bd_dom_sf"/>
</dbReference>
<dbReference type="Proteomes" id="UP001174997">
    <property type="component" value="Unassembled WGS sequence"/>
</dbReference>
<proteinExistence type="inferred from homology"/>
<evidence type="ECO:0000256" key="3">
    <source>
        <dbReference type="ARBA" id="ARBA00023002"/>
    </source>
</evidence>
<dbReference type="GO" id="GO:0016616">
    <property type="term" value="F:oxidoreductase activity, acting on the CH-OH group of donors, NAD or NADP as acceptor"/>
    <property type="evidence" value="ECO:0007669"/>
    <property type="project" value="TreeGrafter"/>
</dbReference>
<dbReference type="Pfam" id="PF00106">
    <property type="entry name" value="adh_short"/>
    <property type="match status" value="1"/>
</dbReference>
<organism evidence="4 5">
    <name type="scientific">Cercophora samala</name>
    <dbReference type="NCBI Taxonomy" id="330535"/>
    <lineage>
        <taxon>Eukaryota</taxon>
        <taxon>Fungi</taxon>
        <taxon>Dikarya</taxon>
        <taxon>Ascomycota</taxon>
        <taxon>Pezizomycotina</taxon>
        <taxon>Sordariomycetes</taxon>
        <taxon>Sordariomycetidae</taxon>
        <taxon>Sordariales</taxon>
        <taxon>Lasiosphaeriaceae</taxon>
        <taxon>Cercophora</taxon>
    </lineage>
</organism>
<dbReference type="PROSITE" id="PS00061">
    <property type="entry name" value="ADH_SHORT"/>
    <property type="match status" value="1"/>
</dbReference>
<evidence type="ECO:0000256" key="2">
    <source>
        <dbReference type="ARBA" id="ARBA00022857"/>
    </source>
</evidence>
<keyword evidence="5" id="KW-1185">Reference proteome</keyword>
<dbReference type="InterPro" id="IPR002347">
    <property type="entry name" value="SDR_fam"/>
</dbReference>
<dbReference type="Gene3D" id="3.40.50.720">
    <property type="entry name" value="NAD(P)-binding Rossmann-like Domain"/>
    <property type="match status" value="1"/>
</dbReference>
<evidence type="ECO:0000313" key="4">
    <source>
        <dbReference type="EMBL" id="KAK0669951.1"/>
    </source>
</evidence>
<name>A0AA40DCD8_9PEZI</name>
<dbReference type="GO" id="GO:0005737">
    <property type="term" value="C:cytoplasm"/>
    <property type="evidence" value="ECO:0007669"/>
    <property type="project" value="TreeGrafter"/>
</dbReference>
<evidence type="ECO:0000256" key="1">
    <source>
        <dbReference type="ARBA" id="ARBA00006484"/>
    </source>
</evidence>
<accession>A0AA40DCD8</accession>
<keyword evidence="2" id="KW-0521">NADP</keyword>
<dbReference type="SUPFAM" id="SSF51735">
    <property type="entry name" value="NAD(P)-binding Rossmann-fold domains"/>
    <property type="match status" value="1"/>
</dbReference>
<keyword evidence="3" id="KW-0560">Oxidoreductase</keyword>
<dbReference type="PANTHER" id="PTHR44229:SF4">
    <property type="entry name" value="15-HYDROXYPROSTAGLANDIN DEHYDROGENASE [NAD(+)]"/>
    <property type="match status" value="1"/>
</dbReference>
<dbReference type="EMBL" id="JAULSY010000037">
    <property type="protein sequence ID" value="KAK0669951.1"/>
    <property type="molecule type" value="Genomic_DNA"/>
</dbReference>
<comment type="caution">
    <text evidence="4">The sequence shown here is derived from an EMBL/GenBank/DDBJ whole genome shotgun (WGS) entry which is preliminary data.</text>
</comment>
<evidence type="ECO:0000313" key="5">
    <source>
        <dbReference type="Proteomes" id="UP001174997"/>
    </source>
</evidence>